<dbReference type="Pfam" id="PF14103">
    <property type="entry name" value="DUF4276"/>
    <property type="match status" value="1"/>
</dbReference>
<evidence type="ECO:0000313" key="2">
    <source>
        <dbReference type="Proteomes" id="UP000218542"/>
    </source>
</evidence>
<gene>
    <name evidence="1" type="ORF">SCALIN_C04_0343</name>
</gene>
<name>A0A286TVI9_9BACT</name>
<dbReference type="Proteomes" id="UP000218542">
    <property type="component" value="Unassembled WGS sequence"/>
</dbReference>
<dbReference type="AlphaFoldDB" id="A0A286TVI9"/>
<comment type="caution">
    <text evidence="1">The sequence shown here is derived from an EMBL/GenBank/DDBJ whole genome shotgun (WGS) entry which is preliminary data.</text>
</comment>
<evidence type="ECO:0000313" key="1">
    <source>
        <dbReference type="EMBL" id="GAX59855.1"/>
    </source>
</evidence>
<organism evidence="1 2">
    <name type="scientific">Candidatus Scalindua japonica</name>
    <dbReference type="NCBI Taxonomy" id="1284222"/>
    <lineage>
        <taxon>Bacteria</taxon>
        <taxon>Pseudomonadati</taxon>
        <taxon>Planctomycetota</taxon>
        <taxon>Candidatus Brocadiia</taxon>
        <taxon>Candidatus Brocadiales</taxon>
        <taxon>Candidatus Scalinduaceae</taxon>
        <taxon>Candidatus Scalindua</taxon>
    </lineage>
</organism>
<protein>
    <submittedName>
        <fullName evidence="1">Glycerol dehydrogenase and related enzymes</fullName>
    </submittedName>
</protein>
<dbReference type="InterPro" id="IPR025455">
    <property type="entry name" value="DUF4276"/>
</dbReference>
<reference evidence="1 2" key="1">
    <citation type="journal article" date="2017" name="Environ. Microbiol. Rep.">
        <title>Genetic diversity of marine anaerobic ammonium-oxidizing bacteria as revealed by genomic and proteomic analyses of 'Candidatus Scalindua japonica'.</title>
        <authorList>
            <person name="Oshiki M."/>
            <person name="Mizuto K."/>
            <person name="Kimura Z."/>
            <person name="Kindaichi T."/>
            <person name="Satoh H."/>
            <person name="Okabe S."/>
        </authorList>
    </citation>
    <scope>NUCLEOTIDE SEQUENCE [LARGE SCALE GENOMIC DNA]</scope>
    <source>
        <strain evidence="2">husup-a2</strain>
    </source>
</reference>
<keyword evidence="2" id="KW-1185">Reference proteome</keyword>
<dbReference type="EMBL" id="BAOS01000004">
    <property type="protein sequence ID" value="GAX59855.1"/>
    <property type="molecule type" value="Genomic_DNA"/>
</dbReference>
<sequence length="124" mass="14349">MLNDTSAALVTTMIDLYGLLDDFPGRSEARGTPQEKVRFIEDEFRVDIDNRRFHGYLSLHEFEGLLFSAPHIIAKTLNAQNRENEINRIRNSFSSPEEINDNPETAPSKRLLDIFPRYNKVFYG</sequence>
<proteinExistence type="predicted"/>
<accession>A0A286TVI9</accession>